<dbReference type="InterPro" id="IPR036179">
    <property type="entry name" value="Ig-like_dom_sf"/>
</dbReference>
<dbReference type="SMART" id="SM00409">
    <property type="entry name" value="IG"/>
    <property type="match status" value="1"/>
</dbReference>
<keyword evidence="3" id="KW-0393">Immunoglobulin domain</keyword>
<dbReference type="InterPro" id="IPR003599">
    <property type="entry name" value="Ig_sub"/>
</dbReference>
<evidence type="ECO:0000256" key="2">
    <source>
        <dbReference type="ARBA" id="ARBA00023130"/>
    </source>
</evidence>
<reference evidence="6" key="1">
    <citation type="submission" date="2025-08" db="UniProtKB">
        <authorList>
            <consortium name="Ensembl"/>
        </authorList>
    </citation>
    <scope>IDENTIFICATION</scope>
</reference>
<dbReference type="SUPFAM" id="SSF48726">
    <property type="entry name" value="Immunoglobulin"/>
    <property type="match status" value="1"/>
</dbReference>
<feature type="chain" id="PRO_5034870057" description="Ig-like domain-containing protein" evidence="4">
    <location>
        <begin position="21"/>
        <end position="122"/>
    </location>
</feature>
<evidence type="ECO:0000313" key="7">
    <source>
        <dbReference type="Proteomes" id="UP000694701"/>
    </source>
</evidence>
<evidence type="ECO:0000313" key="6">
    <source>
        <dbReference type="Ensembl" id="ENSCCRP00020013372.1"/>
    </source>
</evidence>
<keyword evidence="1 4" id="KW-0732">Signal</keyword>
<dbReference type="PROSITE" id="PS50835">
    <property type="entry name" value="IG_LIKE"/>
    <property type="match status" value="1"/>
</dbReference>
<dbReference type="InterPro" id="IPR007110">
    <property type="entry name" value="Ig-like_dom"/>
</dbReference>
<dbReference type="InterPro" id="IPR051287">
    <property type="entry name" value="TCR_variable_region"/>
</dbReference>
<protein>
    <recommendedName>
        <fullName evidence="5">Ig-like domain-containing protein</fullName>
    </recommendedName>
</protein>
<accession>A0A8C2CMH1</accession>
<sequence>MTYIVCLFFCCCCFFPVSSGQFSVEHSSREIPANEGAQVIVMCTYTTSGTPDLFWYKYFPNRSPTLILKPVSDSAVYYCALRPTVTETHSTLKLVLCKMNYEGQCSSYSAFCVLRTYCMYII</sequence>
<evidence type="ECO:0000256" key="1">
    <source>
        <dbReference type="ARBA" id="ARBA00022729"/>
    </source>
</evidence>
<feature type="domain" description="Ig-like" evidence="5">
    <location>
        <begin position="16"/>
        <end position="93"/>
    </location>
</feature>
<proteinExistence type="predicted"/>
<dbReference type="Gene3D" id="2.60.40.10">
    <property type="entry name" value="Immunoglobulins"/>
    <property type="match status" value="1"/>
</dbReference>
<keyword evidence="2" id="KW-0391">Immunity</keyword>
<dbReference type="Proteomes" id="UP000694701">
    <property type="component" value="Unplaced"/>
</dbReference>
<dbReference type="GO" id="GO:0002250">
    <property type="term" value="P:adaptive immune response"/>
    <property type="evidence" value="ECO:0007669"/>
    <property type="project" value="UniProtKB-KW"/>
</dbReference>
<dbReference type="PANTHER" id="PTHR19367">
    <property type="entry name" value="T-CELL RECEPTOR ALPHA CHAIN V REGION"/>
    <property type="match status" value="1"/>
</dbReference>
<evidence type="ECO:0000259" key="5">
    <source>
        <dbReference type="PROSITE" id="PS50835"/>
    </source>
</evidence>
<dbReference type="AlphaFoldDB" id="A0A8C2CMH1"/>
<dbReference type="InterPro" id="IPR013783">
    <property type="entry name" value="Ig-like_fold"/>
</dbReference>
<organism evidence="6 7">
    <name type="scientific">Cyprinus carpio</name>
    <name type="common">Common carp</name>
    <dbReference type="NCBI Taxonomy" id="7962"/>
    <lineage>
        <taxon>Eukaryota</taxon>
        <taxon>Metazoa</taxon>
        <taxon>Chordata</taxon>
        <taxon>Craniata</taxon>
        <taxon>Vertebrata</taxon>
        <taxon>Euteleostomi</taxon>
        <taxon>Actinopterygii</taxon>
        <taxon>Neopterygii</taxon>
        <taxon>Teleostei</taxon>
        <taxon>Ostariophysi</taxon>
        <taxon>Cypriniformes</taxon>
        <taxon>Cyprinidae</taxon>
        <taxon>Cyprininae</taxon>
        <taxon>Cyprinus</taxon>
    </lineage>
</organism>
<dbReference type="Ensembl" id="ENSCCRT00020014757.1">
    <property type="protein sequence ID" value="ENSCCRP00020013372.1"/>
    <property type="gene ID" value="ENSCCRG00020006598.1"/>
</dbReference>
<feature type="signal peptide" evidence="4">
    <location>
        <begin position="1"/>
        <end position="20"/>
    </location>
</feature>
<name>A0A8C2CMH1_CYPCA</name>
<keyword evidence="2" id="KW-1064">Adaptive immunity</keyword>
<evidence type="ECO:0000256" key="4">
    <source>
        <dbReference type="SAM" id="SignalP"/>
    </source>
</evidence>
<evidence type="ECO:0000256" key="3">
    <source>
        <dbReference type="ARBA" id="ARBA00023319"/>
    </source>
</evidence>
<dbReference type="PANTHER" id="PTHR19367:SF18">
    <property type="entry name" value="T CELL RECEPTOR ALPHA VARIABLE 16"/>
    <property type="match status" value="1"/>
</dbReference>